<dbReference type="PANTHER" id="PTHR42903:SF1">
    <property type="entry name" value="INNER MEMBRANE PROTEIN YCCF"/>
    <property type="match status" value="1"/>
</dbReference>
<dbReference type="PIRSF" id="PIRSF028777">
    <property type="entry name" value="UCP028777"/>
    <property type="match status" value="1"/>
</dbReference>
<dbReference type="PANTHER" id="PTHR42903">
    <property type="entry name" value="INNER MEMBRANE PROTEIN YCCF"/>
    <property type="match status" value="1"/>
</dbReference>
<dbReference type="InterPro" id="IPR005185">
    <property type="entry name" value="YccF"/>
</dbReference>
<feature type="domain" description="Inner membrane component" evidence="2">
    <location>
        <begin position="69"/>
        <end position="118"/>
    </location>
</feature>
<dbReference type="Proteomes" id="UP000199614">
    <property type="component" value="Unassembled WGS sequence"/>
</dbReference>
<keyword evidence="1" id="KW-0812">Transmembrane</keyword>
<evidence type="ECO:0000256" key="1">
    <source>
        <dbReference type="SAM" id="Phobius"/>
    </source>
</evidence>
<feature type="transmembrane region" description="Helical" evidence="1">
    <location>
        <begin position="31"/>
        <end position="51"/>
    </location>
</feature>
<dbReference type="EMBL" id="FOUY01000039">
    <property type="protein sequence ID" value="SFO24403.1"/>
    <property type="molecule type" value="Genomic_DNA"/>
</dbReference>
<keyword evidence="1" id="KW-0472">Membrane</keyword>
<feature type="domain" description="Inner membrane component" evidence="2">
    <location>
        <begin position="5"/>
        <end position="55"/>
    </location>
</feature>
<dbReference type="AlphaFoldDB" id="A0A1I5FLA1"/>
<evidence type="ECO:0000259" key="2">
    <source>
        <dbReference type="Pfam" id="PF03733"/>
    </source>
</evidence>
<protein>
    <submittedName>
        <fullName evidence="3">Uncharacterized membrane protein YccF, DUF307 family</fullName>
    </submittedName>
</protein>
<sequence>MLRLVLNVIWLVLSGFWLFLGYLAAGIVACLLIVTIPFGIASFRIGVYALWPFGRDVVRRPTAGAASTIGNVLWIILFGWWLVLGHIGTALALAVTIIGLPMAWANLKLIPVSLLPLGSQIVDAGTYVPGSRIAG</sequence>
<dbReference type="InterPro" id="IPR031308">
    <property type="entry name" value="UCP028777"/>
</dbReference>
<keyword evidence="1" id="KW-1133">Transmembrane helix</keyword>
<dbReference type="OrthoDB" id="3238663at2"/>
<proteinExistence type="predicted"/>
<reference evidence="3 4" key="1">
    <citation type="submission" date="2016-10" db="EMBL/GenBank/DDBJ databases">
        <authorList>
            <person name="de Groot N.N."/>
        </authorList>
    </citation>
    <scope>NUCLEOTIDE SEQUENCE [LARGE SCALE GENOMIC DNA]</scope>
    <source>
        <strain evidence="3 4">CGMCC 4.1877</strain>
    </source>
</reference>
<dbReference type="InterPro" id="IPR052937">
    <property type="entry name" value="Inner_membrane_protein"/>
</dbReference>
<dbReference type="Pfam" id="PF03733">
    <property type="entry name" value="YccF"/>
    <property type="match status" value="2"/>
</dbReference>
<evidence type="ECO:0000313" key="4">
    <source>
        <dbReference type="Proteomes" id="UP000199614"/>
    </source>
</evidence>
<dbReference type="STRING" id="260086.SAMN05216207_10395"/>
<keyword evidence="4" id="KW-1185">Reference proteome</keyword>
<evidence type="ECO:0000313" key="3">
    <source>
        <dbReference type="EMBL" id="SFO24403.1"/>
    </source>
</evidence>
<organism evidence="3 4">
    <name type="scientific">Pseudonocardia ammonioxydans</name>
    <dbReference type="NCBI Taxonomy" id="260086"/>
    <lineage>
        <taxon>Bacteria</taxon>
        <taxon>Bacillati</taxon>
        <taxon>Actinomycetota</taxon>
        <taxon>Actinomycetes</taxon>
        <taxon>Pseudonocardiales</taxon>
        <taxon>Pseudonocardiaceae</taxon>
        <taxon>Pseudonocardia</taxon>
    </lineage>
</organism>
<accession>A0A1I5FLA1</accession>
<name>A0A1I5FLA1_PSUAM</name>
<gene>
    <name evidence="3" type="ORF">SAMN05216207_10395</name>
</gene>
<feature type="transmembrane region" description="Helical" evidence="1">
    <location>
        <begin position="7"/>
        <end position="25"/>
    </location>
</feature>
<dbReference type="NCBIfam" id="NF008740">
    <property type="entry name" value="PRK11770.1-2"/>
    <property type="match status" value="1"/>
</dbReference>
<dbReference type="PROSITE" id="PS51257">
    <property type="entry name" value="PROKAR_LIPOPROTEIN"/>
    <property type="match status" value="1"/>
</dbReference>
<dbReference type="GO" id="GO:0005886">
    <property type="term" value="C:plasma membrane"/>
    <property type="evidence" value="ECO:0007669"/>
    <property type="project" value="TreeGrafter"/>
</dbReference>